<protein>
    <recommendedName>
        <fullName evidence="3">ASCH domain-containing protein</fullName>
    </recommendedName>
</protein>
<gene>
    <name evidence="1" type="ORF">L21SP5_03780</name>
</gene>
<evidence type="ECO:0008006" key="3">
    <source>
        <dbReference type="Google" id="ProtNLM"/>
    </source>
</evidence>
<accession>A0A0S2I4U7</accession>
<evidence type="ECO:0000313" key="2">
    <source>
        <dbReference type="Proteomes" id="UP000064893"/>
    </source>
</evidence>
<dbReference type="AlphaFoldDB" id="A0A0S2I4U7"/>
<dbReference type="EMBL" id="CP013118">
    <property type="protein sequence ID" value="ALO17375.1"/>
    <property type="molecule type" value="Genomic_DNA"/>
</dbReference>
<organism evidence="1 2">
    <name type="scientific">Salinivirga cyanobacteriivorans</name>
    <dbReference type="NCBI Taxonomy" id="1307839"/>
    <lineage>
        <taxon>Bacteria</taxon>
        <taxon>Pseudomonadati</taxon>
        <taxon>Bacteroidota</taxon>
        <taxon>Bacteroidia</taxon>
        <taxon>Bacteroidales</taxon>
        <taxon>Salinivirgaceae</taxon>
        <taxon>Salinivirga</taxon>
    </lineage>
</organism>
<name>A0A0S2I4U7_9BACT</name>
<proteinExistence type="predicted"/>
<dbReference type="KEGG" id="blq:L21SP5_03780"/>
<keyword evidence="2" id="KW-1185">Reference proteome</keyword>
<reference evidence="1 2" key="1">
    <citation type="submission" date="2015-11" db="EMBL/GenBank/DDBJ databases">
        <title>Description and complete genome sequence of a novel strain predominating in hypersaline microbial mats and representing a new family of the Bacteriodetes phylum.</title>
        <authorList>
            <person name="Spring S."/>
            <person name="Bunk B."/>
            <person name="Sproer C."/>
            <person name="Klenk H.-P."/>
        </authorList>
    </citation>
    <scope>NUCLEOTIDE SEQUENCE [LARGE SCALE GENOMIC DNA]</scope>
    <source>
        <strain evidence="1 2">L21-Spi-D4</strain>
    </source>
</reference>
<evidence type="ECO:0000313" key="1">
    <source>
        <dbReference type="EMBL" id="ALO17375.1"/>
    </source>
</evidence>
<sequence length="45" mass="5568">MEAPKTLFLTLKKEFFDQIKNGVKTSEFREYKKHWIHNFIYIYAL</sequence>
<dbReference type="Proteomes" id="UP000064893">
    <property type="component" value="Chromosome"/>
</dbReference>